<feature type="transmembrane region" description="Helical" evidence="16">
    <location>
        <begin position="44"/>
        <end position="62"/>
    </location>
</feature>
<organism evidence="21 22">
    <name type="scientific">Altericroceibacterium endophyticum</name>
    <dbReference type="NCBI Taxonomy" id="1808508"/>
    <lineage>
        <taxon>Bacteria</taxon>
        <taxon>Pseudomonadati</taxon>
        <taxon>Pseudomonadota</taxon>
        <taxon>Alphaproteobacteria</taxon>
        <taxon>Sphingomonadales</taxon>
        <taxon>Erythrobacteraceae</taxon>
        <taxon>Altericroceibacterium</taxon>
    </lineage>
</organism>
<evidence type="ECO:0000256" key="10">
    <source>
        <dbReference type="ARBA" id="ARBA00022840"/>
    </source>
</evidence>
<evidence type="ECO:0000256" key="14">
    <source>
        <dbReference type="PROSITE-ProRule" id="PRU00169"/>
    </source>
</evidence>
<keyword evidence="7 16" id="KW-0812">Transmembrane</keyword>
<evidence type="ECO:0000256" key="13">
    <source>
        <dbReference type="ARBA" id="ARBA00023136"/>
    </source>
</evidence>
<dbReference type="PROSITE" id="PS50110">
    <property type="entry name" value="RESPONSE_REGULATORY"/>
    <property type="match status" value="1"/>
</dbReference>
<evidence type="ECO:0000259" key="18">
    <source>
        <dbReference type="PROSITE" id="PS50110"/>
    </source>
</evidence>
<feature type="transmembrane region" description="Helical" evidence="16">
    <location>
        <begin position="137"/>
        <end position="162"/>
    </location>
</feature>
<evidence type="ECO:0000256" key="16">
    <source>
        <dbReference type="SAM" id="Phobius"/>
    </source>
</evidence>
<evidence type="ECO:0000259" key="20">
    <source>
        <dbReference type="PROSITE" id="PS50839"/>
    </source>
</evidence>
<feature type="transmembrane region" description="Helical" evidence="16">
    <location>
        <begin position="97"/>
        <end position="117"/>
    </location>
</feature>
<dbReference type="Gene3D" id="3.30.450.20">
    <property type="entry name" value="PAS domain"/>
    <property type="match status" value="1"/>
</dbReference>
<evidence type="ECO:0000256" key="1">
    <source>
        <dbReference type="ARBA" id="ARBA00000085"/>
    </source>
</evidence>
<comment type="subcellular location">
    <subcellularLocation>
        <location evidence="2">Cell membrane</location>
        <topology evidence="2">Multi-pass membrane protein</topology>
    </subcellularLocation>
</comment>
<evidence type="ECO:0000256" key="11">
    <source>
        <dbReference type="ARBA" id="ARBA00022989"/>
    </source>
</evidence>
<dbReference type="PRINTS" id="PR00344">
    <property type="entry name" value="BCTRLSENSOR"/>
</dbReference>
<keyword evidence="13 16" id="KW-0472">Membrane</keyword>
<dbReference type="PROSITE" id="PS50839">
    <property type="entry name" value="CHASE"/>
    <property type="match status" value="1"/>
</dbReference>
<feature type="transmembrane region" description="Helical" evidence="16">
    <location>
        <begin position="67"/>
        <end position="85"/>
    </location>
</feature>
<dbReference type="InterPro" id="IPR036890">
    <property type="entry name" value="HATPase_C_sf"/>
</dbReference>
<name>A0A6I4SZC9_9SPHN</name>
<dbReference type="SMART" id="SM00387">
    <property type="entry name" value="HATPase_c"/>
    <property type="match status" value="1"/>
</dbReference>
<dbReference type="GO" id="GO:0000155">
    <property type="term" value="F:phosphorelay sensor kinase activity"/>
    <property type="evidence" value="ECO:0007669"/>
    <property type="project" value="InterPro"/>
</dbReference>
<dbReference type="Gene3D" id="3.30.565.10">
    <property type="entry name" value="Histidine kinase-like ATPase, C-terminal domain"/>
    <property type="match status" value="1"/>
</dbReference>
<dbReference type="EC" id="2.7.13.3" evidence="3"/>
<dbReference type="InterPro" id="IPR035965">
    <property type="entry name" value="PAS-like_dom_sf"/>
</dbReference>
<dbReference type="CDD" id="cd16922">
    <property type="entry name" value="HATPase_EvgS-ArcB-TorS-like"/>
    <property type="match status" value="1"/>
</dbReference>
<dbReference type="OrthoDB" id="9801651at2"/>
<dbReference type="Gene3D" id="3.40.50.2300">
    <property type="match status" value="1"/>
</dbReference>
<dbReference type="SUPFAM" id="SSF55874">
    <property type="entry name" value="ATPase domain of HSP90 chaperone/DNA topoisomerase II/histidine kinase"/>
    <property type="match status" value="1"/>
</dbReference>
<evidence type="ECO:0000256" key="12">
    <source>
        <dbReference type="ARBA" id="ARBA00023012"/>
    </source>
</evidence>
<evidence type="ECO:0000256" key="9">
    <source>
        <dbReference type="ARBA" id="ARBA00022777"/>
    </source>
</evidence>
<evidence type="ECO:0000256" key="8">
    <source>
        <dbReference type="ARBA" id="ARBA00022741"/>
    </source>
</evidence>
<keyword evidence="5 14" id="KW-0597">Phosphoprotein</keyword>
<dbReference type="Pfam" id="PF03924">
    <property type="entry name" value="CHASE"/>
    <property type="match status" value="1"/>
</dbReference>
<dbReference type="SUPFAM" id="SSF55785">
    <property type="entry name" value="PYP-like sensor domain (PAS domain)"/>
    <property type="match status" value="1"/>
</dbReference>
<dbReference type="CDD" id="cd00082">
    <property type="entry name" value="HisKA"/>
    <property type="match status" value="1"/>
</dbReference>
<dbReference type="CDD" id="cd00130">
    <property type="entry name" value="PAS"/>
    <property type="match status" value="1"/>
</dbReference>
<dbReference type="Pfam" id="PF02518">
    <property type="entry name" value="HATPase_c"/>
    <property type="match status" value="1"/>
</dbReference>
<dbReference type="GO" id="GO:0005524">
    <property type="term" value="F:ATP binding"/>
    <property type="evidence" value="ECO:0007669"/>
    <property type="project" value="UniProtKB-KW"/>
</dbReference>
<sequence length="1167" mass="129683">MSVIKYMQWLNSRTWYSTVILSVLLSLTYLLGGLFGTQFAIPPGYASLVWPATGLGLIGILVGGNRLWPGIFLGSFLVVVAVTVWRDLPASIPSVLARGSLVAIGATLQTVLAATLLRKRFSNGVELSDWRDCTALLLLGVLLPPVVKASFGVLALNFSGLLPWGWGVTNWWTWWRGDVLGVLVSLPALLFSRYSPFEMRWRGSAFGVAAGGAAIGLCLAVGLTFYMWKVAVEREYERAHESFVALTVDAEQALRHRLDTYDQVLEGAAAHFAVSDEVDMQEWQAYVARLDLDNTLPGLHGLGYFQRVEDADLAAFEEQVRQKGIPDFKVHPKVERDEHYVITYLSPLERNKEAVGLDLAFNEGRRRAILRSRISGDTSLTSRIILAQDSARGNGFLLLRPILPPSLRYQDSTRWVYAPLLAKAFLHRLTPRENMDYELSIYEGSSIDNADLIYASISVDKLEDYAFEQTRQITIAGQHWTLRWRSLPGFEYRIVSNQPLVILVTGLIVTLALAILLFTLLRREAIIRRKVTDATEELEALAEERRLSAEELNEKNSMLVMTEAMAHVGHWHLDLNDNSVFWSEQTYVIHGRKSRQPPTIEEAFSYYHPDDVAHVQESVEIARSQAKPYGFEARIVQEGGDIRYIHVTAQVERGQDGQAKSLFGVIGDRTEEIQLRNELLVARDEAEAATVAKSAFLANMSHEIRTPMNGVIGFTELMLSDRLPDIQRKRAQLIAESGRAMMSLLNDILDISKIEAGQMVLTDEAVDLRHKLDACFKLIEPLAAQKGVSLEYEIASDVPTYIQGDGLRLRQIVLNLLGNAVKFTHEGGVKMHVEIDRDGDEEWLSIAIADSGIGIPQDRLGHIFESFGQADSTTSKKYGGTGLGLAISQNLGQMMGGDISAKSRVGEGTTFTLRIPLIEAAVPQIDEDVQDSGDQIDTAGKRVLVAEDNDINQELTLSIIERLGLKADIAENGRQAVDMVMQARSDHTPYGGVLMDLQMPEMDGLEATRQLRKSGVTPEELPIIALTANAYPEDIAACLNAGMQHHVTKPVRLAELRSALRKWLSTEEAEDVTPEIAKKPSLAERFAMRKQELNDHLKQLSAQDEIDEAAAEKLAGMMHQVAGTAGFFDQDELGDWAREKEVEIRKSEDASRKSLINNALSEFEQFS</sequence>
<keyword evidence="11 16" id="KW-1133">Transmembrane helix</keyword>
<feature type="transmembrane region" description="Helical" evidence="16">
    <location>
        <begin position="204"/>
        <end position="228"/>
    </location>
</feature>
<dbReference type="InterPro" id="IPR000700">
    <property type="entry name" value="PAS-assoc_C"/>
</dbReference>
<feature type="coiled-coil region" evidence="15">
    <location>
        <begin position="524"/>
        <end position="555"/>
    </location>
</feature>
<evidence type="ECO:0000256" key="3">
    <source>
        <dbReference type="ARBA" id="ARBA00012438"/>
    </source>
</evidence>
<dbReference type="GO" id="GO:0005886">
    <property type="term" value="C:plasma membrane"/>
    <property type="evidence" value="ECO:0007669"/>
    <property type="project" value="UniProtKB-SubCell"/>
</dbReference>
<dbReference type="InterPro" id="IPR005467">
    <property type="entry name" value="His_kinase_dom"/>
</dbReference>
<dbReference type="AlphaFoldDB" id="A0A6I4SZC9"/>
<dbReference type="Proteomes" id="UP000438476">
    <property type="component" value="Unassembled WGS sequence"/>
</dbReference>
<dbReference type="Gene3D" id="2.10.70.100">
    <property type="match status" value="1"/>
</dbReference>
<feature type="transmembrane region" description="Helical" evidence="16">
    <location>
        <begin position="14"/>
        <end position="32"/>
    </location>
</feature>
<reference evidence="21 22" key="1">
    <citation type="submission" date="2019-12" db="EMBL/GenBank/DDBJ databases">
        <title>Genomic-based taxomic classification of the family Erythrobacteraceae.</title>
        <authorList>
            <person name="Xu L."/>
        </authorList>
    </citation>
    <scope>NUCLEOTIDE SEQUENCE [LARGE SCALE GENOMIC DNA]</scope>
    <source>
        <strain evidence="21 22">LMG 29518</strain>
    </source>
</reference>
<dbReference type="RefSeq" id="WP_160734612.1">
    <property type="nucleotide sequence ID" value="NZ_WTYT01000001.1"/>
</dbReference>
<dbReference type="Pfam" id="PF05231">
    <property type="entry name" value="MASE1"/>
    <property type="match status" value="1"/>
</dbReference>
<feature type="modified residue" description="4-aspartylphosphate" evidence="14">
    <location>
        <position position="996"/>
    </location>
</feature>
<comment type="catalytic activity">
    <reaction evidence="1">
        <text>ATP + protein L-histidine = ADP + protein N-phospho-L-histidine.</text>
        <dbReference type="EC" id="2.7.13.3"/>
    </reaction>
</comment>
<proteinExistence type="predicted"/>
<dbReference type="SUPFAM" id="SSF52172">
    <property type="entry name" value="CheY-like"/>
    <property type="match status" value="1"/>
</dbReference>
<keyword evidence="6" id="KW-0808">Transferase</keyword>
<evidence type="ECO:0000259" key="17">
    <source>
        <dbReference type="PROSITE" id="PS50109"/>
    </source>
</evidence>
<keyword evidence="4" id="KW-1003">Cell membrane</keyword>
<evidence type="ECO:0000259" key="19">
    <source>
        <dbReference type="PROSITE" id="PS50113"/>
    </source>
</evidence>
<protein>
    <recommendedName>
        <fullName evidence="3">histidine kinase</fullName>
        <ecNumber evidence="3">2.7.13.3</ecNumber>
    </recommendedName>
</protein>
<dbReference type="PANTHER" id="PTHR45339:SF1">
    <property type="entry name" value="HYBRID SIGNAL TRANSDUCTION HISTIDINE KINASE J"/>
    <property type="match status" value="1"/>
</dbReference>
<dbReference type="InterPro" id="IPR004358">
    <property type="entry name" value="Sig_transdc_His_kin-like_C"/>
</dbReference>
<dbReference type="SMART" id="SM01079">
    <property type="entry name" value="CHASE"/>
    <property type="match status" value="1"/>
</dbReference>
<evidence type="ECO:0000256" key="4">
    <source>
        <dbReference type="ARBA" id="ARBA00022475"/>
    </source>
</evidence>
<gene>
    <name evidence="21" type="ORF">GRI91_00035</name>
</gene>
<dbReference type="SMART" id="SM00388">
    <property type="entry name" value="HisKA"/>
    <property type="match status" value="1"/>
</dbReference>
<dbReference type="InterPro" id="IPR007895">
    <property type="entry name" value="MASE1"/>
</dbReference>
<dbReference type="InterPro" id="IPR013655">
    <property type="entry name" value="PAS_fold_3"/>
</dbReference>
<keyword evidence="10" id="KW-0067">ATP-binding</keyword>
<keyword evidence="9" id="KW-0418">Kinase</keyword>
<dbReference type="EMBL" id="WTYT01000001">
    <property type="protein sequence ID" value="MXO64148.1"/>
    <property type="molecule type" value="Genomic_DNA"/>
</dbReference>
<keyword evidence="8" id="KW-0547">Nucleotide-binding</keyword>
<dbReference type="Gene3D" id="3.30.450.350">
    <property type="entry name" value="CHASE domain"/>
    <property type="match status" value="1"/>
</dbReference>
<keyword evidence="15" id="KW-0175">Coiled coil</keyword>
<evidence type="ECO:0000313" key="21">
    <source>
        <dbReference type="EMBL" id="MXO64148.1"/>
    </source>
</evidence>
<dbReference type="InterPro" id="IPR003594">
    <property type="entry name" value="HATPase_dom"/>
</dbReference>
<dbReference type="Pfam" id="PF00512">
    <property type="entry name" value="HisKA"/>
    <property type="match status" value="1"/>
</dbReference>
<dbReference type="PROSITE" id="PS50109">
    <property type="entry name" value="HIS_KIN"/>
    <property type="match status" value="1"/>
</dbReference>
<dbReference type="Gene3D" id="1.10.287.130">
    <property type="match status" value="1"/>
</dbReference>
<evidence type="ECO:0000313" key="22">
    <source>
        <dbReference type="Proteomes" id="UP000438476"/>
    </source>
</evidence>
<dbReference type="InterPro" id="IPR003661">
    <property type="entry name" value="HisK_dim/P_dom"/>
</dbReference>
<keyword evidence="12" id="KW-0902">Two-component regulatory system</keyword>
<dbReference type="InterPro" id="IPR001789">
    <property type="entry name" value="Sig_transdc_resp-reg_receiver"/>
</dbReference>
<dbReference type="InterPro" id="IPR011006">
    <property type="entry name" value="CheY-like_superfamily"/>
</dbReference>
<dbReference type="SMART" id="SM00448">
    <property type="entry name" value="REC"/>
    <property type="match status" value="1"/>
</dbReference>
<dbReference type="CDD" id="cd17546">
    <property type="entry name" value="REC_hyHK_CKI1_RcsC-like"/>
    <property type="match status" value="1"/>
</dbReference>
<dbReference type="Pfam" id="PF00072">
    <property type="entry name" value="Response_reg"/>
    <property type="match status" value="1"/>
</dbReference>
<dbReference type="SUPFAM" id="SSF47384">
    <property type="entry name" value="Homodimeric domain of signal transducing histidine kinase"/>
    <property type="match status" value="1"/>
</dbReference>
<dbReference type="InterPro" id="IPR000014">
    <property type="entry name" value="PAS"/>
</dbReference>
<comment type="caution">
    <text evidence="21">The sequence shown here is derived from an EMBL/GenBank/DDBJ whole genome shotgun (WGS) entry which is preliminary data.</text>
</comment>
<feature type="transmembrane region" description="Helical" evidence="16">
    <location>
        <begin position="500"/>
        <end position="521"/>
    </location>
</feature>
<evidence type="ECO:0000256" key="2">
    <source>
        <dbReference type="ARBA" id="ARBA00004651"/>
    </source>
</evidence>
<feature type="domain" description="PAC" evidence="19">
    <location>
        <begin position="629"/>
        <end position="681"/>
    </location>
</feature>
<evidence type="ECO:0000256" key="7">
    <source>
        <dbReference type="ARBA" id="ARBA00022692"/>
    </source>
</evidence>
<dbReference type="InterPro" id="IPR042240">
    <property type="entry name" value="CHASE_sf"/>
</dbReference>
<dbReference type="PANTHER" id="PTHR45339">
    <property type="entry name" value="HYBRID SIGNAL TRANSDUCTION HISTIDINE KINASE J"/>
    <property type="match status" value="1"/>
</dbReference>
<feature type="domain" description="CHASE" evidence="20">
    <location>
        <begin position="274"/>
        <end position="403"/>
    </location>
</feature>
<dbReference type="InterPro" id="IPR036097">
    <property type="entry name" value="HisK_dim/P_sf"/>
</dbReference>
<dbReference type="FunFam" id="3.30.565.10:FF:000010">
    <property type="entry name" value="Sensor histidine kinase RcsC"/>
    <property type="match status" value="1"/>
</dbReference>
<evidence type="ECO:0000256" key="5">
    <source>
        <dbReference type="ARBA" id="ARBA00022553"/>
    </source>
</evidence>
<feature type="domain" description="Response regulatory" evidence="18">
    <location>
        <begin position="942"/>
        <end position="1064"/>
    </location>
</feature>
<dbReference type="PROSITE" id="PS50113">
    <property type="entry name" value="PAC"/>
    <property type="match status" value="1"/>
</dbReference>
<dbReference type="InterPro" id="IPR006189">
    <property type="entry name" value="CHASE_dom"/>
</dbReference>
<dbReference type="Pfam" id="PF08447">
    <property type="entry name" value="PAS_3"/>
    <property type="match status" value="1"/>
</dbReference>
<accession>A0A6I4SZC9</accession>
<dbReference type="FunFam" id="1.10.287.130:FF:000004">
    <property type="entry name" value="Ethylene receptor 1"/>
    <property type="match status" value="1"/>
</dbReference>
<feature type="domain" description="Histidine kinase" evidence="17">
    <location>
        <begin position="699"/>
        <end position="919"/>
    </location>
</feature>
<evidence type="ECO:0000256" key="6">
    <source>
        <dbReference type="ARBA" id="ARBA00022679"/>
    </source>
</evidence>
<keyword evidence="22" id="KW-1185">Reference proteome</keyword>
<evidence type="ECO:0000256" key="15">
    <source>
        <dbReference type="SAM" id="Coils"/>
    </source>
</evidence>